<dbReference type="Pfam" id="PF00069">
    <property type="entry name" value="Pkinase"/>
    <property type="match status" value="1"/>
</dbReference>
<dbReference type="PROSITE" id="PS50011">
    <property type="entry name" value="PROTEIN_KINASE_DOM"/>
    <property type="match status" value="1"/>
</dbReference>
<accession>A0ABQ6GQ28</accession>
<dbReference type="GO" id="GO:0016301">
    <property type="term" value="F:kinase activity"/>
    <property type="evidence" value="ECO:0007669"/>
    <property type="project" value="UniProtKB-KW"/>
</dbReference>
<feature type="transmembrane region" description="Helical" evidence="1">
    <location>
        <begin position="553"/>
        <end position="574"/>
    </location>
</feature>
<dbReference type="Gene3D" id="3.60.40.10">
    <property type="entry name" value="PPM-type phosphatase domain"/>
    <property type="match status" value="1"/>
</dbReference>
<evidence type="ECO:0000313" key="5">
    <source>
        <dbReference type="Proteomes" id="UP001157186"/>
    </source>
</evidence>
<gene>
    <name evidence="4" type="ORF">tinsulaeT_07590</name>
</gene>
<keyword evidence="1" id="KW-0472">Membrane</keyword>
<dbReference type="PANTHER" id="PTHR24361">
    <property type="entry name" value="MITOGEN-ACTIVATED KINASE KINASE KINASE"/>
    <property type="match status" value="1"/>
</dbReference>
<dbReference type="InterPro" id="IPR000719">
    <property type="entry name" value="Prot_kinase_dom"/>
</dbReference>
<feature type="domain" description="Protein kinase" evidence="2">
    <location>
        <begin position="272"/>
        <end position="539"/>
    </location>
</feature>
<dbReference type="Pfam" id="PF13672">
    <property type="entry name" value="PP2C_2"/>
    <property type="match status" value="1"/>
</dbReference>
<keyword evidence="5" id="KW-1185">Reference proteome</keyword>
<protein>
    <submittedName>
        <fullName evidence="4">Protein kinase</fullName>
    </submittedName>
</protein>
<dbReference type="PROSITE" id="PS51746">
    <property type="entry name" value="PPM_2"/>
    <property type="match status" value="1"/>
</dbReference>
<keyword evidence="1" id="KW-1133">Transmembrane helix</keyword>
<dbReference type="InterPro" id="IPR001932">
    <property type="entry name" value="PPM-type_phosphatase-like_dom"/>
</dbReference>
<evidence type="ECO:0000259" key="3">
    <source>
        <dbReference type="PROSITE" id="PS51746"/>
    </source>
</evidence>
<dbReference type="CDD" id="cd00143">
    <property type="entry name" value="PP2Cc"/>
    <property type="match status" value="1"/>
</dbReference>
<organism evidence="4 5">
    <name type="scientific">Thalassotalea insulae</name>
    <dbReference type="NCBI Taxonomy" id="2056778"/>
    <lineage>
        <taxon>Bacteria</taxon>
        <taxon>Pseudomonadati</taxon>
        <taxon>Pseudomonadota</taxon>
        <taxon>Gammaproteobacteria</taxon>
        <taxon>Alteromonadales</taxon>
        <taxon>Colwelliaceae</taxon>
        <taxon>Thalassotalea</taxon>
    </lineage>
</organism>
<dbReference type="InterPro" id="IPR053235">
    <property type="entry name" value="Ser_Thr_kinase"/>
</dbReference>
<keyword evidence="1" id="KW-0812">Transmembrane</keyword>
<dbReference type="InterPro" id="IPR036457">
    <property type="entry name" value="PPM-type-like_dom_sf"/>
</dbReference>
<keyword evidence="4" id="KW-0808">Transferase</keyword>
<sequence>MNETSSQLQVSIGSQSIAGLKPVNEDAVAFNIPDNDTAVSSKGICCALADGVSTAEAGQQASSTAVARFVEDYYLSPDTWSVSHCGKKILSATNLSLFKKSHQYASEQKGYLCTFVGLVFKSQTAHFFHIGDSRIFLLRNGELKQLTRDHCAYITEGKSYLTRALGMDNNVHIDYGKLALNTGDQFLLTTDGVHDFISEQDIIDILSTSIGAQEKAEQLVQLALSKQSDDNISCIVSEITSIAKESLDDFNTKLTRLPFPPPLEPGMKLDGFVVEKELFASSRSQLYLVSDTSSGEQVVMKTPSINFSDDIHYIDRFIQEEWIGKRLSSKYIVKVLHQNRPRTCLYYLMEYVEGIGLDKWILKNPLPAPKIAINIVKQIAQGLNDFHEKETIHQDLKPANILINKQREIKIVDFGSTFVAGTAELFNPIEHEGALGTATYSDPQYLLGHNTGVQGDLYALATLAYEIFTGKLPYGEKIEECRNAFDYDRLRYIPASHYNPVIPIWFDRALEKGVQIHPEKRYLTLEEFITDLTQPNPAFLLDVPELKDKQSKVWFWLMLSSLWVAMLIIVVSLFKS</sequence>
<evidence type="ECO:0000313" key="4">
    <source>
        <dbReference type="EMBL" id="GLX77419.1"/>
    </source>
</evidence>
<dbReference type="SUPFAM" id="SSF81606">
    <property type="entry name" value="PP2C-like"/>
    <property type="match status" value="1"/>
</dbReference>
<proteinExistence type="predicted"/>
<dbReference type="SMART" id="SM00331">
    <property type="entry name" value="PP2C_SIG"/>
    <property type="match status" value="1"/>
</dbReference>
<name>A0ABQ6GQ28_9GAMM</name>
<feature type="domain" description="PPM-type phosphatase" evidence="3">
    <location>
        <begin position="11"/>
        <end position="239"/>
    </location>
</feature>
<dbReference type="SMART" id="SM00332">
    <property type="entry name" value="PP2Cc"/>
    <property type="match status" value="1"/>
</dbReference>
<dbReference type="SMART" id="SM00220">
    <property type="entry name" value="S_TKc"/>
    <property type="match status" value="1"/>
</dbReference>
<evidence type="ECO:0000256" key="1">
    <source>
        <dbReference type="SAM" id="Phobius"/>
    </source>
</evidence>
<dbReference type="RefSeq" id="WP_284243273.1">
    <property type="nucleotide sequence ID" value="NZ_BSST01000001.1"/>
</dbReference>
<dbReference type="InterPro" id="IPR011009">
    <property type="entry name" value="Kinase-like_dom_sf"/>
</dbReference>
<keyword evidence="4" id="KW-0418">Kinase</keyword>
<dbReference type="EMBL" id="BSST01000001">
    <property type="protein sequence ID" value="GLX77419.1"/>
    <property type="molecule type" value="Genomic_DNA"/>
</dbReference>
<reference evidence="4 5" key="1">
    <citation type="submission" date="2023-03" db="EMBL/GenBank/DDBJ databases">
        <title>Draft genome sequence of Thalassotalea insulae KCTC 62186T.</title>
        <authorList>
            <person name="Sawabe T."/>
        </authorList>
    </citation>
    <scope>NUCLEOTIDE SEQUENCE [LARGE SCALE GENOMIC DNA]</scope>
    <source>
        <strain evidence="4 5">KCTC 62186</strain>
    </source>
</reference>
<dbReference type="Proteomes" id="UP001157186">
    <property type="component" value="Unassembled WGS sequence"/>
</dbReference>
<evidence type="ECO:0000259" key="2">
    <source>
        <dbReference type="PROSITE" id="PS50011"/>
    </source>
</evidence>
<dbReference type="SUPFAM" id="SSF56112">
    <property type="entry name" value="Protein kinase-like (PK-like)"/>
    <property type="match status" value="1"/>
</dbReference>
<comment type="caution">
    <text evidence="4">The sequence shown here is derived from an EMBL/GenBank/DDBJ whole genome shotgun (WGS) entry which is preliminary data.</text>
</comment>
<dbReference type="Gene3D" id="1.10.510.10">
    <property type="entry name" value="Transferase(Phosphotransferase) domain 1"/>
    <property type="match status" value="1"/>
</dbReference>
<dbReference type="CDD" id="cd14014">
    <property type="entry name" value="STKc_PknB_like"/>
    <property type="match status" value="1"/>
</dbReference>